<dbReference type="EMBL" id="KV429066">
    <property type="protein sequence ID" value="KZT68506.1"/>
    <property type="molecule type" value="Genomic_DNA"/>
</dbReference>
<sequence>MTRSARCTKCAPSYVVPTRLILSSHPPRTTVNVEDPNNSPLTMSERIFSLCFQSFATSSALNSMRTCLEQDLLASGVSHRDANIVLLTLASALDRSTWTDEAWYCASLATRGHIIPPPYYERPRVLAFLGDVLFIVGTITVPLKGGTMTSTYAKLIQEKAAVAAVLRAKFRGELEASNSAQQ</sequence>
<protein>
    <submittedName>
        <fullName evidence="1">Uncharacterized protein</fullName>
    </submittedName>
</protein>
<name>A0A165PQG7_9APHY</name>
<proteinExistence type="predicted"/>
<accession>A0A165PQG7</accession>
<gene>
    <name evidence="1" type="ORF">DAEQUDRAFT_329762</name>
</gene>
<dbReference type="Proteomes" id="UP000076727">
    <property type="component" value="Unassembled WGS sequence"/>
</dbReference>
<evidence type="ECO:0000313" key="2">
    <source>
        <dbReference type="Proteomes" id="UP000076727"/>
    </source>
</evidence>
<dbReference type="OrthoDB" id="10508530at2759"/>
<keyword evidence="2" id="KW-1185">Reference proteome</keyword>
<organism evidence="1 2">
    <name type="scientific">Daedalea quercina L-15889</name>
    <dbReference type="NCBI Taxonomy" id="1314783"/>
    <lineage>
        <taxon>Eukaryota</taxon>
        <taxon>Fungi</taxon>
        <taxon>Dikarya</taxon>
        <taxon>Basidiomycota</taxon>
        <taxon>Agaricomycotina</taxon>
        <taxon>Agaricomycetes</taxon>
        <taxon>Polyporales</taxon>
        <taxon>Fomitopsis</taxon>
    </lineage>
</organism>
<reference evidence="1 2" key="1">
    <citation type="journal article" date="2016" name="Mol. Biol. Evol.">
        <title>Comparative Genomics of Early-Diverging Mushroom-Forming Fungi Provides Insights into the Origins of Lignocellulose Decay Capabilities.</title>
        <authorList>
            <person name="Nagy L.G."/>
            <person name="Riley R."/>
            <person name="Tritt A."/>
            <person name="Adam C."/>
            <person name="Daum C."/>
            <person name="Floudas D."/>
            <person name="Sun H."/>
            <person name="Yadav J.S."/>
            <person name="Pangilinan J."/>
            <person name="Larsson K.H."/>
            <person name="Matsuura K."/>
            <person name="Barry K."/>
            <person name="Labutti K."/>
            <person name="Kuo R."/>
            <person name="Ohm R.A."/>
            <person name="Bhattacharya S.S."/>
            <person name="Shirouzu T."/>
            <person name="Yoshinaga Y."/>
            <person name="Martin F.M."/>
            <person name="Grigoriev I.V."/>
            <person name="Hibbett D.S."/>
        </authorList>
    </citation>
    <scope>NUCLEOTIDE SEQUENCE [LARGE SCALE GENOMIC DNA]</scope>
    <source>
        <strain evidence="1 2">L-15889</strain>
    </source>
</reference>
<evidence type="ECO:0000313" key="1">
    <source>
        <dbReference type="EMBL" id="KZT68506.1"/>
    </source>
</evidence>
<dbReference type="AlphaFoldDB" id="A0A165PQG7"/>